<keyword evidence="8" id="KW-0648">Protein biosynthesis</keyword>
<evidence type="ECO:0000313" key="13">
    <source>
        <dbReference type="Proteomes" id="UP001054889"/>
    </source>
</evidence>
<dbReference type="GO" id="GO:0004815">
    <property type="term" value="F:aspartate-tRNA ligase activity"/>
    <property type="evidence" value="ECO:0007669"/>
    <property type="project" value="UniProtKB-EC"/>
</dbReference>
<proteinExistence type="inferred from homology"/>
<evidence type="ECO:0000256" key="2">
    <source>
        <dbReference type="ARBA" id="ARBA00005312"/>
    </source>
</evidence>
<gene>
    <name evidence="12" type="primary">ga12259</name>
    <name evidence="12" type="ORF">PR202_ga12259</name>
</gene>
<dbReference type="PANTHER" id="PTHR43450:SF1">
    <property type="entry name" value="ASPARTATE--TRNA LIGASE, CYTOPLASMIC"/>
    <property type="match status" value="1"/>
</dbReference>
<evidence type="ECO:0000256" key="3">
    <source>
        <dbReference type="ARBA" id="ARBA00012841"/>
    </source>
</evidence>
<dbReference type="PANTHER" id="PTHR43450">
    <property type="entry name" value="ASPARTYL-TRNA SYNTHETASE"/>
    <property type="match status" value="1"/>
</dbReference>
<evidence type="ECO:0000256" key="7">
    <source>
        <dbReference type="ARBA" id="ARBA00022840"/>
    </source>
</evidence>
<feature type="domain" description="Aminoacyl-transfer RNA synthetases class-II family profile" evidence="11">
    <location>
        <begin position="83"/>
        <end position="388"/>
    </location>
</feature>
<accession>A0AAV5CBL7</accession>
<dbReference type="PRINTS" id="PR01042">
    <property type="entry name" value="TRNASYNTHASP"/>
</dbReference>
<dbReference type="NCBIfam" id="TIGR00458">
    <property type="entry name" value="aspS_nondisc"/>
    <property type="match status" value="1"/>
</dbReference>
<reference evidence="12" key="1">
    <citation type="journal article" date="2018" name="DNA Res.">
        <title>Multiple hybrid de novo genome assembly of finger millet, an orphan allotetraploid crop.</title>
        <authorList>
            <person name="Hatakeyama M."/>
            <person name="Aluri S."/>
            <person name="Balachadran M.T."/>
            <person name="Sivarajan S.R."/>
            <person name="Patrignani A."/>
            <person name="Gruter S."/>
            <person name="Poveda L."/>
            <person name="Shimizu-Inatsugi R."/>
            <person name="Baeten J."/>
            <person name="Francoijs K.J."/>
            <person name="Nataraja K.N."/>
            <person name="Reddy Y.A.N."/>
            <person name="Phadnis S."/>
            <person name="Ravikumar R.L."/>
            <person name="Schlapbach R."/>
            <person name="Sreeman S.M."/>
            <person name="Shimizu K.K."/>
        </authorList>
    </citation>
    <scope>NUCLEOTIDE SEQUENCE</scope>
</reference>
<dbReference type="GO" id="GO:0003723">
    <property type="term" value="F:RNA binding"/>
    <property type="evidence" value="ECO:0007669"/>
    <property type="project" value="TreeGrafter"/>
</dbReference>
<dbReference type="InterPro" id="IPR004364">
    <property type="entry name" value="Aa-tRNA-synt_II"/>
</dbReference>
<dbReference type="Pfam" id="PF00152">
    <property type="entry name" value="tRNA-synt_2"/>
    <property type="match status" value="1"/>
</dbReference>
<evidence type="ECO:0000313" key="12">
    <source>
        <dbReference type="EMBL" id="GJM95515.1"/>
    </source>
</evidence>
<evidence type="ECO:0000256" key="8">
    <source>
        <dbReference type="ARBA" id="ARBA00022917"/>
    </source>
</evidence>
<dbReference type="Gene3D" id="3.30.930.10">
    <property type="entry name" value="Bira Bifunctional Protein, Domain 2"/>
    <property type="match status" value="1"/>
</dbReference>
<protein>
    <recommendedName>
        <fullName evidence="3">aspartate--tRNA ligase</fullName>
        <ecNumber evidence="3">6.1.1.12</ecNumber>
    </recommendedName>
</protein>
<evidence type="ECO:0000256" key="9">
    <source>
        <dbReference type="ARBA" id="ARBA00023146"/>
    </source>
</evidence>
<dbReference type="GO" id="GO:0017101">
    <property type="term" value="C:aminoacyl-tRNA synthetase multienzyme complex"/>
    <property type="evidence" value="ECO:0007669"/>
    <property type="project" value="TreeGrafter"/>
</dbReference>
<keyword evidence="5" id="KW-0436">Ligase</keyword>
<dbReference type="AlphaFoldDB" id="A0AAV5CBL7"/>
<reference evidence="12" key="2">
    <citation type="submission" date="2021-12" db="EMBL/GenBank/DDBJ databases">
        <title>Resequencing data analysis of finger millet.</title>
        <authorList>
            <person name="Hatakeyama M."/>
            <person name="Aluri S."/>
            <person name="Balachadran M.T."/>
            <person name="Sivarajan S.R."/>
            <person name="Poveda L."/>
            <person name="Shimizu-Inatsugi R."/>
            <person name="Schlapbach R."/>
            <person name="Sreeman S.M."/>
            <person name="Shimizu K.K."/>
        </authorList>
    </citation>
    <scope>NUCLEOTIDE SEQUENCE</scope>
</reference>
<keyword evidence="7" id="KW-0067">ATP-binding</keyword>
<dbReference type="PROSITE" id="PS50862">
    <property type="entry name" value="AA_TRNA_LIGASE_II"/>
    <property type="match status" value="1"/>
</dbReference>
<dbReference type="Proteomes" id="UP001054889">
    <property type="component" value="Unassembled WGS sequence"/>
</dbReference>
<dbReference type="InterPro" id="IPR002312">
    <property type="entry name" value="Asp/Asn-tRNA-synth_IIb"/>
</dbReference>
<keyword evidence="9" id="KW-0030">Aminoacyl-tRNA synthetase</keyword>
<keyword evidence="6" id="KW-0547">Nucleotide-binding</keyword>
<name>A0AAV5CBL7_ELECO</name>
<comment type="catalytic activity">
    <reaction evidence="10">
        <text>tRNA(Asp) + L-aspartate + ATP = L-aspartyl-tRNA(Asp) + AMP + diphosphate</text>
        <dbReference type="Rhea" id="RHEA:19649"/>
        <dbReference type="Rhea" id="RHEA-COMP:9660"/>
        <dbReference type="Rhea" id="RHEA-COMP:9678"/>
        <dbReference type="ChEBI" id="CHEBI:29991"/>
        <dbReference type="ChEBI" id="CHEBI:30616"/>
        <dbReference type="ChEBI" id="CHEBI:33019"/>
        <dbReference type="ChEBI" id="CHEBI:78442"/>
        <dbReference type="ChEBI" id="CHEBI:78516"/>
        <dbReference type="ChEBI" id="CHEBI:456215"/>
        <dbReference type="EC" id="6.1.1.12"/>
    </reaction>
</comment>
<evidence type="ECO:0000256" key="6">
    <source>
        <dbReference type="ARBA" id="ARBA00022741"/>
    </source>
</evidence>
<evidence type="ECO:0000259" key="11">
    <source>
        <dbReference type="PROSITE" id="PS50862"/>
    </source>
</evidence>
<dbReference type="SUPFAM" id="SSF55681">
    <property type="entry name" value="Class II aaRS and biotin synthetases"/>
    <property type="match status" value="1"/>
</dbReference>
<dbReference type="NCBIfam" id="NF003483">
    <property type="entry name" value="PRK05159.1"/>
    <property type="match status" value="1"/>
</dbReference>
<dbReference type="FunFam" id="3.30.930.10:FF:000013">
    <property type="entry name" value="Aspartate--tRNA ligase, cytoplasmic"/>
    <property type="match status" value="1"/>
</dbReference>
<sequence>MNVYCIHVVTGMQCLQVEIQVRKIYCISRAIPTLPFSLEDAARSEAEFEKAEQAGEMLVRVGQDTRLNHRCLDLRTAANQAIIRIKGQVKHKFGDFLLSKDFVEIETPKLTAGSTEGGAAVFKLQYYGQPACLAQSPQLYKQISINGGFGRVVEVGPVYRAENSNTHRHLSEFIGLDAEMEIMEHYFEVCDIVGELFVSIFKHLTENCKKELETINRQYPFEPLKYLEQTLKLTYEEGIQMLKEAGTEIEPMGDLNTEAEKKLGRLVKEKYGTDFFILYRYPSAVRPFYTMPCCENPAYSNSFDAFIRGEEIISGAQRIHMPELLTKRAAECGIDTSTISAYVNSFCYGAPPHAGFGVGLERVVMLFCALNNIRKTSMFPRDPQRLTP</sequence>
<evidence type="ECO:0000256" key="4">
    <source>
        <dbReference type="ARBA" id="ARBA00022490"/>
    </source>
</evidence>
<dbReference type="GO" id="GO:0005524">
    <property type="term" value="F:ATP binding"/>
    <property type="evidence" value="ECO:0007669"/>
    <property type="project" value="UniProtKB-KW"/>
</dbReference>
<comment type="caution">
    <text evidence="12">The sequence shown here is derived from an EMBL/GenBank/DDBJ whole genome shotgun (WGS) entry which is preliminary data.</text>
</comment>
<comment type="subcellular location">
    <subcellularLocation>
        <location evidence="1">Cytoplasm</location>
    </subcellularLocation>
</comment>
<keyword evidence="4" id="KW-0963">Cytoplasm</keyword>
<keyword evidence="13" id="KW-1185">Reference proteome</keyword>
<evidence type="ECO:0000256" key="1">
    <source>
        <dbReference type="ARBA" id="ARBA00004496"/>
    </source>
</evidence>
<evidence type="ECO:0000256" key="5">
    <source>
        <dbReference type="ARBA" id="ARBA00022598"/>
    </source>
</evidence>
<dbReference type="CDD" id="cd00776">
    <property type="entry name" value="AsxRS_core"/>
    <property type="match status" value="1"/>
</dbReference>
<dbReference type="EMBL" id="BQKI01000005">
    <property type="protein sequence ID" value="GJM95515.1"/>
    <property type="molecule type" value="Genomic_DNA"/>
</dbReference>
<dbReference type="InterPro" id="IPR004523">
    <property type="entry name" value="Asp-tRNA_synthase_2"/>
</dbReference>
<dbReference type="GO" id="GO:0006422">
    <property type="term" value="P:aspartyl-tRNA aminoacylation"/>
    <property type="evidence" value="ECO:0007669"/>
    <property type="project" value="InterPro"/>
</dbReference>
<dbReference type="InterPro" id="IPR006195">
    <property type="entry name" value="aa-tRNA-synth_II"/>
</dbReference>
<evidence type="ECO:0000256" key="10">
    <source>
        <dbReference type="ARBA" id="ARBA00047904"/>
    </source>
</evidence>
<dbReference type="GO" id="GO:0005829">
    <property type="term" value="C:cytosol"/>
    <property type="evidence" value="ECO:0007669"/>
    <property type="project" value="TreeGrafter"/>
</dbReference>
<organism evidence="12 13">
    <name type="scientific">Eleusine coracana subsp. coracana</name>
    <dbReference type="NCBI Taxonomy" id="191504"/>
    <lineage>
        <taxon>Eukaryota</taxon>
        <taxon>Viridiplantae</taxon>
        <taxon>Streptophyta</taxon>
        <taxon>Embryophyta</taxon>
        <taxon>Tracheophyta</taxon>
        <taxon>Spermatophyta</taxon>
        <taxon>Magnoliopsida</taxon>
        <taxon>Liliopsida</taxon>
        <taxon>Poales</taxon>
        <taxon>Poaceae</taxon>
        <taxon>PACMAD clade</taxon>
        <taxon>Chloridoideae</taxon>
        <taxon>Cynodonteae</taxon>
        <taxon>Eleusininae</taxon>
        <taxon>Eleusine</taxon>
    </lineage>
</organism>
<dbReference type="InterPro" id="IPR045864">
    <property type="entry name" value="aa-tRNA-synth_II/BPL/LPL"/>
</dbReference>
<dbReference type="EC" id="6.1.1.12" evidence="3"/>
<comment type="similarity">
    <text evidence="2">Belongs to the class-II aminoacyl-tRNA synthetase family. Type 2 subfamily.</text>
</comment>